<feature type="chain" id="PRO_5041420282" description="Alpha-2-macroglobulin bait region domain-containing protein" evidence="2">
    <location>
        <begin position="27"/>
        <end position="736"/>
    </location>
</feature>
<evidence type="ECO:0000313" key="4">
    <source>
        <dbReference type="Proteomes" id="UP001178507"/>
    </source>
</evidence>
<protein>
    <recommendedName>
        <fullName evidence="5">Alpha-2-macroglobulin bait region domain-containing protein</fullName>
    </recommendedName>
</protein>
<evidence type="ECO:0000256" key="1">
    <source>
        <dbReference type="SAM" id="MobiDB-lite"/>
    </source>
</evidence>
<reference evidence="3" key="1">
    <citation type="submission" date="2023-08" db="EMBL/GenBank/DDBJ databases">
        <authorList>
            <person name="Chen Y."/>
            <person name="Shah S."/>
            <person name="Dougan E. K."/>
            <person name="Thang M."/>
            <person name="Chan C."/>
        </authorList>
    </citation>
    <scope>NUCLEOTIDE SEQUENCE</scope>
</reference>
<comment type="caution">
    <text evidence="3">The sequence shown here is derived from an EMBL/GenBank/DDBJ whole genome shotgun (WGS) entry which is preliminary data.</text>
</comment>
<dbReference type="EMBL" id="CAUJNA010000998">
    <property type="protein sequence ID" value="CAJ1383220.1"/>
    <property type="molecule type" value="Genomic_DNA"/>
</dbReference>
<evidence type="ECO:0000313" key="3">
    <source>
        <dbReference type="EMBL" id="CAJ1383220.1"/>
    </source>
</evidence>
<feature type="signal peptide" evidence="2">
    <location>
        <begin position="1"/>
        <end position="26"/>
    </location>
</feature>
<gene>
    <name evidence="3" type="ORF">EVOR1521_LOCUS10390</name>
</gene>
<feature type="non-terminal residue" evidence="3">
    <location>
        <position position="1"/>
    </location>
</feature>
<organism evidence="3 4">
    <name type="scientific">Effrenium voratum</name>
    <dbReference type="NCBI Taxonomy" id="2562239"/>
    <lineage>
        <taxon>Eukaryota</taxon>
        <taxon>Sar</taxon>
        <taxon>Alveolata</taxon>
        <taxon>Dinophyceae</taxon>
        <taxon>Suessiales</taxon>
        <taxon>Symbiodiniaceae</taxon>
        <taxon>Effrenium</taxon>
    </lineage>
</organism>
<feature type="non-terminal residue" evidence="3">
    <location>
        <position position="736"/>
    </location>
</feature>
<evidence type="ECO:0000256" key="2">
    <source>
        <dbReference type="SAM" id="SignalP"/>
    </source>
</evidence>
<feature type="region of interest" description="Disordered" evidence="1">
    <location>
        <begin position="603"/>
        <end position="624"/>
    </location>
</feature>
<sequence>ASFPMRLHAMLWNCLPLLCLVQPALGGPTVLEPDFELVSFTPEDGNTLSGRQALTVVYSLAVLPLGADLGDGPLPEEYVPFILEGSEVPGRLHWVSSSIARFDPSVDWPTDLKELIVTFNSALKSVSGKTLTKAPKRHSFSTHPLDYWVRRVHSKMLAELTGNTWSSDLEEQKFIPKGAHECPSDARVLVTFNGPVVLQRFIKDPSMFELRTGLLQQFAVKSVAPCEGEAATPLRLELGEPAAVNESRCLEVTLPELETGEEYVLGLRPGARYHPFAGPFRGKSKIRLTGLRPFRFNFLKRRYGKEFFKIYLRHGLQGANRSLDHLQHAFSVTSIADGQVLEHQLSLPHKATLKLKVHDLEPEQQYLIRVSPTSPVFDGTGLPLEASEVRLTMSTLPGVFLAPQPPNPSLWAASCADRFLPSDLPATFPILQRRPPPMMLGRNVDPDAALQAFVCPITSTEELGDFLSFFFSPAKADDSIPGPCARRSAKAYPGVVLGSSKREVRYSEVPLSFQASRLLFMEYTCVGEKVGVHCPVERPSNRARFLNAASFHALTAFAGPRGAPSEALHSSVVVSVHGIADHEPIAGHEVEVWEIPSARWERGRSVQPPAKRTASARTNSEGRAQVALEESAGQYDKGYVVVVRDPQTGEILLGDLLRMGRAGASRTWEQTLAAALRLSITTDRAVYAPGDGLGFMGVVAAVGAICPGKKPGNICSPAATSGAGAASVLVAEIIWK</sequence>
<dbReference type="AlphaFoldDB" id="A0AA36MRR5"/>
<dbReference type="Proteomes" id="UP001178507">
    <property type="component" value="Unassembled WGS sequence"/>
</dbReference>
<evidence type="ECO:0008006" key="5">
    <source>
        <dbReference type="Google" id="ProtNLM"/>
    </source>
</evidence>
<proteinExistence type="predicted"/>
<keyword evidence="2" id="KW-0732">Signal</keyword>
<accession>A0AA36MRR5</accession>
<keyword evidence="4" id="KW-1185">Reference proteome</keyword>
<name>A0AA36MRR5_9DINO</name>